<feature type="signal peptide" evidence="1">
    <location>
        <begin position="1"/>
        <end position="19"/>
    </location>
</feature>
<evidence type="ECO:0000313" key="3">
    <source>
        <dbReference type="Proteomes" id="UP000054877"/>
    </source>
</evidence>
<organism evidence="2 3">
    <name type="scientific">Legionella spiritensis</name>
    <dbReference type="NCBI Taxonomy" id="452"/>
    <lineage>
        <taxon>Bacteria</taxon>
        <taxon>Pseudomonadati</taxon>
        <taxon>Pseudomonadota</taxon>
        <taxon>Gammaproteobacteria</taxon>
        <taxon>Legionellales</taxon>
        <taxon>Legionellaceae</taxon>
        <taxon>Legionella</taxon>
    </lineage>
</organism>
<comment type="caution">
    <text evidence="2">The sequence shown here is derived from an EMBL/GenBank/DDBJ whole genome shotgun (WGS) entry which is preliminary data.</text>
</comment>
<reference evidence="2 3" key="1">
    <citation type="submission" date="2015-11" db="EMBL/GenBank/DDBJ databases">
        <title>Genomic analysis of 38 Legionella species identifies large and diverse effector repertoires.</title>
        <authorList>
            <person name="Burstein D."/>
            <person name="Amaro F."/>
            <person name="Zusman T."/>
            <person name="Lifshitz Z."/>
            <person name="Cohen O."/>
            <person name="Gilbert J.A."/>
            <person name="Pupko T."/>
            <person name="Shuman H.A."/>
            <person name="Segal G."/>
        </authorList>
    </citation>
    <scope>NUCLEOTIDE SEQUENCE [LARGE SCALE GENOMIC DNA]</scope>
    <source>
        <strain evidence="2 3">Mt.St.Helens-9</strain>
    </source>
</reference>
<proteinExistence type="predicted"/>
<feature type="chain" id="PRO_5006918105" description="VirK protein" evidence="1">
    <location>
        <begin position="20"/>
        <end position="143"/>
    </location>
</feature>
<sequence length="143" mass="15971">MKKLIYGFISALFFNQLHAQALPVFDDVIQHLSNGHEVNLVVDLNRCTIDDPNEVKIPAAKWFVKPQIVTFTDTFISIDGVKYAHGRAPLPASGLVQKGTILVNNQGNSHIVLSFFDAETNKKLMNDVNIQCSLNNGLQFFTR</sequence>
<evidence type="ECO:0000256" key="1">
    <source>
        <dbReference type="SAM" id="SignalP"/>
    </source>
</evidence>
<dbReference type="PATRIC" id="fig|452.5.peg.2190"/>
<protein>
    <recommendedName>
        <fullName evidence="4">VirK protein</fullName>
    </recommendedName>
</protein>
<keyword evidence="1" id="KW-0732">Signal</keyword>
<keyword evidence="3" id="KW-1185">Reference proteome</keyword>
<accession>A0A0W0YZ04</accession>
<dbReference type="AlphaFoldDB" id="A0A0W0YZ04"/>
<name>A0A0W0YZ04_LEGSP</name>
<evidence type="ECO:0008006" key="4">
    <source>
        <dbReference type="Google" id="ProtNLM"/>
    </source>
</evidence>
<evidence type="ECO:0000313" key="2">
    <source>
        <dbReference type="EMBL" id="KTD62138.1"/>
    </source>
</evidence>
<dbReference type="EMBL" id="LNYX01000030">
    <property type="protein sequence ID" value="KTD62138.1"/>
    <property type="molecule type" value="Genomic_DNA"/>
</dbReference>
<dbReference type="Proteomes" id="UP000054877">
    <property type="component" value="Unassembled WGS sequence"/>
</dbReference>
<gene>
    <name evidence="2" type="ORF">Lspi_1988</name>
</gene>